<organism evidence="1 2">
    <name type="scientific">Hymenobacter mucosus</name>
    <dbReference type="NCBI Taxonomy" id="1411120"/>
    <lineage>
        <taxon>Bacteria</taxon>
        <taxon>Pseudomonadati</taxon>
        <taxon>Bacteroidota</taxon>
        <taxon>Cytophagia</taxon>
        <taxon>Cytophagales</taxon>
        <taxon>Hymenobacteraceae</taxon>
        <taxon>Hymenobacter</taxon>
    </lineage>
</organism>
<dbReference type="AlphaFoldDB" id="A0A238ZX46"/>
<dbReference type="EMBL" id="FZNS01000010">
    <property type="protein sequence ID" value="SNR87223.1"/>
    <property type="molecule type" value="Genomic_DNA"/>
</dbReference>
<protein>
    <submittedName>
        <fullName evidence="1">Uncharacterized protein</fullName>
    </submittedName>
</protein>
<reference evidence="2" key="1">
    <citation type="submission" date="2017-06" db="EMBL/GenBank/DDBJ databases">
        <authorList>
            <person name="Varghese N."/>
            <person name="Submissions S."/>
        </authorList>
    </citation>
    <scope>NUCLEOTIDE SEQUENCE [LARGE SCALE GENOMIC DNA]</scope>
    <source>
        <strain evidence="2">DSM 28041</strain>
    </source>
</reference>
<name>A0A238ZX46_9BACT</name>
<accession>A0A238ZX46</accession>
<keyword evidence="2" id="KW-1185">Reference proteome</keyword>
<evidence type="ECO:0000313" key="2">
    <source>
        <dbReference type="Proteomes" id="UP000198310"/>
    </source>
</evidence>
<sequence length="175" mass="19324">MQMDMFSVATPTAVDLRSTPLPTPADVAARLGTALAWQALTLSQVLELWDSVYFEFVAALEGPIAHAKSFCKENGTNYGAGGPLARQFYQREYRRLTEGRLQLRAAADQVFCDNLTSAIEEGKAQLRAAGLQEEDVDASDEFFNQVVQRPNPTDLAKLLPVLIADLASEYQRLQE</sequence>
<dbReference type="Proteomes" id="UP000198310">
    <property type="component" value="Unassembled WGS sequence"/>
</dbReference>
<proteinExistence type="predicted"/>
<evidence type="ECO:0000313" key="1">
    <source>
        <dbReference type="EMBL" id="SNR87223.1"/>
    </source>
</evidence>
<gene>
    <name evidence="1" type="ORF">SAMN06269173_1105</name>
</gene>